<keyword evidence="4" id="KW-1185">Reference proteome</keyword>
<dbReference type="InterPro" id="IPR051332">
    <property type="entry name" value="Fosfomycin_Res_Enzymes"/>
</dbReference>
<dbReference type="InterPro" id="IPR029068">
    <property type="entry name" value="Glyas_Bleomycin-R_OHBP_Dase"/>
</dbReference>
<evidence type="ECO:0000313" key="3">
    <source>
        <dbReference type="EMBL" id="SER77122.1"/>
    </source>
</evidence>
<dbReference type="PROSITE" id="PS51819">
    <property type="entry name" value="VOC"/>
    <property type="match status" value="1"/>
</dbReference>
<name>A0A1H9RWE0_9LACT</name>
<proteinExistence type="predicted"/>
<dbReference type="InterPro" id="IPR037523">
    <property type="entry name" value="VOC_core"/>
</dbReference>
<dbReference type="GO" id="GO:0046872">
    <property type="term" value="F:metal ion binding"/>
    <property type="evidence" value="ECO:0007669"/>
    <property type="project" value="UniProtKB-KW"/>
</dbReference>
<dbReference type="PANTHER" id="PTHR36113">
    <property type="entry name" value="LYASE, PUTATIVE-RELATED-RELATED"/>
    <property type="match status" value="1"/>
</dbReference>
<dbReference type="EMBL" id="FOHA01000005">
    <property type="protein sequence ID" value="SER77122.1"/>
    <property type="molecule type" value="Genomic_DNA"/>
</dbReference>
<dbReference type="Pfam" id="PF00903">
    <property type="entry name" value="Glyoxalase"/>
    <property type="match status" value="1"/>
</dbReference>
<sequence length="130" mass="15264">MTGLHHLEIYVGDLQRSRQFYQYLLPKLGYTLFQEWQAGFSYQATDGSYLVFVQTNKEYLANGYHRCNIGLNHLAFQVASKKEVDDFQHELKLRNVTLLYEENYPFAGGENHYAVFFEDPDKIKLEIVSK</sequence>
<dbReference type="Gene3D" id="3.10.180.10">
    <property type="entry name" value="2,3-Dihydroxybiphenyl 1,2-Dioxygenase, domain 1"/>
    <property type="match status" value="1"/>
</dbReference>
<reference evidence="3 4" key="1">
    <citation type="submission" date="2016-10" db="EMBL/GenBank/DDBJ databases">
        <authorList>
            <person name="de Groot N.N."/>
        </authorList>
    </citation>
    <scope>NUCLEOTIDE SEQUENCE [LARGE SCALE GENOMIC DNA]</scope>
    <source>
        <strain evidence="3 4">DSM 13760</strain>
    </source>
</reference>
<keyword evidence="1" id="KW-0479">Metal-binding</keyword>
<dbReference type="Proteomes" id="UP000198948">
    <property type="component" value="Unassembled WGS sequence"/>
</dbReference>
<evidence type="ECO:0000256" key="1">
    <source>
        <dbReference type="ARBA" id="ARBA00022723"/>
    </source>
</evidence>
<dbReference type="SUPFAM" id="SSF54593">
    <property type="entry name" value="Glyoxalase/Bleomycin resistance protein/Dihydroxybiphenyl dioxygenase"/>
    <property type="match status" value="1"/>
</dbReference>
<evidence type="ECO:0000313" key="4">
    <source>
        <dbReference type="Proteomes" id="UP000198948"/>
    </source>
</evidence>
<protein>
    <submittedName>
        <fullName evidence="3">Catechol 2,3-dioxygenase</fullName>
    </submittedName>
</protein>
<dbReference type="PANTHER" id="PTHR36113:SF6">
    <property type="entry name" value="FOSFOMYCIN RESISTANCE PROTEIN FOSX"/>
    <property type="match status" value="1"/>
</dbReference>
<dbReference type="InterPro" id="IPR004360">
    <property type="entry name" value="Glyas_Fos-R_dOase_dom"/>
</dbReference>
<dbReference type="AlphaFoldDB" id="A0A1H9RWE0"/>
<keyword evidence="3" id="KW-0560">Oxidoreductase</keyword>
<dbReference type="OrthoDB" id="5296884at2"/>
<keyword evidence="3" id="KW-0223">Dioxygenase</keyword>
<evidence type="ECO:0000259" key="2">
    <source>
        <dbReference type="PROSITE" id="PS51819"/>
    </source>
</evidence>
<accession>A0A1H9RWE0</accession>
<dbReference type="STRING" id="142588.SAMN04488559_105144"/>
<gene>
    <name evidence="3" type="ORF">SAMN04488559_105144</name>
</gene>
<dbReference type="RefSeq" id="WP_092651292.1">
    <property type="nucleotide sequence ID" value="NZ_FOHA01000005.1"/>
</dbReference>
<feature type="domain" description="VOC" evidence="2">
    <location>
        <begin position="3"/>
        <end position="130"/>
    </location>
</feature>
<organism evidence="3 4">
    <name type="scientific">Isobaculum melis</name>
    <dbReference type="NCBI Taxonomy" id="142588"/>
    <lineage>
        <taxon>Bacteria</taxon>
        <taxon>Bacillati</taxon>
        <taxon>Bacillota</taxon>
        <taxon>Bacilli</taxon>
        <taxon>Lactobacillales</taxon>
        <taxon>Carnobacteriaceae</taxon>
        <taxon>Isobaculum</taxon>
    </lineage>
</organism>
<dbReference type="GO" id="GO:0051213">
    <property type="term" value="F:dioxygenase activity"/>
    <property type="evidence" value="ECO:0007669"/>
    <property type="project" value="UniProtKB-KW"/>
</dbReference>